<dbReference type="GO" id="GO:0080008">
    <property type="term" value="C:Cul4-RING E3 ubiquitin ligase complex"/>
    <property type="evidence" value="ECO:0007669"/>
    <property type="project" value="TreeGrafter"/>
</dbReference>
<proteinExistence type="predicted"/>
<feature type="region of interest" description="Disordered" evidence="3">
    <location>
        <begin position="398"/>
        <end position="426"/>
    </location>
</feature>
<dbReference type="GO" id="GO:0005634">
    <property type="term" value="C:nucleus"/>
    <property type="evidence" value="ECO:0007669"/>
    <property type="project" value="UniProtKB-SubCell"/>
</dbReference>
<dbReference type="OrthoDB" id="27563at2759"/>
<feature type="compositionally biased region" description="Basic and acidic residues" evidence="3">
    <location>
        <begin position="487"/>
        <end position="498"/>
    </location>
</feature>
<accession>A0A0C2CW56</accession>
<evidence type="ECO:0000256" key="3">
    <source>
        <dbReference type="SAM" id="MobiDB-lite"/>
    </source>
</evidence>
<evidence type="ECO:0000313" key="5">
    <source>
        <dbReference type="Proteomes" id="UP000054047"/>
    </source>
</evidence>
<comment type="subcellular location">
    <subcellularLocation>
        <location evidence="1">Nucleus</location>
    </subcellularLocation>
</comment>
<feature type="region of interest" description="Disordered" evidence="3">
    <location>
        <begin position="452"/>
        <end position="517"/>
    </location>
</feature>
<feature type="compositionally biased region" description="Acidic residues" evidence="3">
    <location>
        <begin position="405"/>
        <end position="418"/>
    </location>
</feature>
<evidence type="ECO:0000256" key="1">
    <source>
        <dbReference type="ARBA" id="ARBA00004123"/>
    </source>
</evidence>
<dbReference type="EMBL" id="KN730360">
    <property type="protein sequence ID" value="KIH61153.1"/>
    <property type="molecule type" value="Genomic_DNA"/>
</dbReference>
<dbReference type="InterPro" id="IPR033270">
    <property type="entry name" value="VPRBP/DCAF1"/>
</dbReference>
<dbReference type="Gene3D" id="2.130.10.10">
    <property type="entry name" value="YVTN repeat-like/Quinoprotein amine dehydrogenase"/>
    <property type="match status" value="1"/>
</dbReference>
<keyword evidence="2" id="KW-0539">Nucleus</keyword>
<feature type="compositionally biased region" description="Basic residues" evidence="3">
    <location>
        <begin position="508"/>
        <end position="517"/>
    </location>
</feature>
<feature type="compositionally biased region" description="Acidic residues" evidence="3">
    <location>
        <begin position="464"/>
        <end position="473"/>
    </location>
</feature>
<dbReference type="InterPro" id="IPR015943">
    <property type="entry name" value="WD40/YVTN_repeat-like_dom_sf"/>
</dbReference>
<evidence type="ECO:0000313" key="4">
    <source>
        <dbReference type="EMBL" id="KIH61153.1"/>
    </source>
</evidence>
<dbReference type="SUPFAM" id="SSF69322">
    <property type="entry name" value="Tricorn protease domain 2"/>
    <property type="match status" value="1"/>
</dbReference>
<dbReference type="PANTHER" id="PTHR13129">
    <property type="entry name" value="VPRBP PROTEIN-RELATED"/>
    <property type="match status" value="1"/>
</dbReference>
<protein>
    <recommendedName>
        <fullName evidence="6">WD domain, G-beta repeat protein</fullName>
    </recommendedName>
</protein>
<sequence>MSFRKQRHLFVSRDNLDIEAQCNVKVQHSKCSHPVTTCPPFSLFYPHRCPEPRTVGSVPLNFVNRFSTKDILPYNTRAMIHSKDESYVFSRFRPSRTISEHDEMYTSCSFSIDDEHLIVGMFTGEVHWINMESGAEESHTMCHSSGITSIVPSRDGNFLLTSSAYISPLSALWRLGDQQEHAFDLPEEYFVQFSNLSSERIIGTCDVTGSLYDTETGRLLRKYRRDSVPTGYTHNRASFSPCDTMILNDGVLYDVRGPAVHMFDQLNTTGCSVFHPQGNEIIINTEVALQWDTRTFRLLHLVPGLEHCKLVFNSTGNIVYAAMYSDCADVFRNTYCASFRTFDTSDYSVIATVDTKRLLLDIASDHSDHYVAVVERMGEGEVEYMLNNEETVVRAYEVGKRRDAEDDDVDEVEDEEGSDSAHDTDSSKLALIPKALMMAVVKVVVHGRPPQIKTKTKKVNGEEGGAEEQEDEQMSSARYSDENGSDNDGRHSPGEEHPTSSSTAVNPHIRRQRRRER</sequence>
<dbReference type="PANTHER" id="PTHR13129:SF4">
    <property type="entry name" value="DDB1- AND CUL4-ASSOCIATED FACTOR 1"/>
    <property type="match status" value="1"/>
</dbReference>
<gene>
    <name evidence="4" type="ORF">ANCDUO_08582</name>
</gene>
<dbReference type="GO" id="GO:0016567">
    <property type="term" value="P:protein ubiquitination"/>
    <property type="evidence" value="ECO:0007669"/>
    <property type="project" value="InterPro"/>
</dbReference>
<dbReference type="AlphaFoldDB" id="A0A0C2CW56"/>
<organism evidence="4 5">
    <name type="scientific">Ancylostoma duodenale</name>
    <dbReference type="NCBI Taxonomy" id="51022"/>
    <lineage>
        <taxon>Eukaryota</taxon>
        <taxon>Metazoa</taxon>
        <taxon>Ecdysozoa</taxon>
        <taxon>Nematoda</taxon>
        <taxon>Chromadorea</taxon>
        <taxon>Rhabditida</taxon>
        <taxon>Rhabditina</taxon>
        <taxon>Rhabditomorpha</taxon>
        <taxon>Strongyloidea</taxon>
        <taxon>Ancylostomatidae</taxon>
        <taxon>Ancylostomatinae</taxon>
        <taxon>Ancylostoma</taxon>
    </lineage>
</organism>
<name>A0A0C2CW56_9BILA</name>
<evidence type="ECO:0000256" key="2">
    <source>
        <dbReference type="ARBA" id="ARBA00023242"/>
    </source>
</evidence>
<keyword evidence="5" id="KW-1185">Reference proteome</keyword>
<reference evidence="4 5" key="1">
    <citation type="submission" date="2013-12" db="EMBL/GenBank/DDBJ databases">
        <title>Draft genome of the parsitic nematode Ancylostoma duodenale.</title>
        <authorList>
            <person name="Mitreva M."/>
        </authorList>
    </citation>
    <scope>NUCLEOTIDE SEQUENCE [LARGE SCALE GENOMIC DNA]</scope>
    <source>
        <strain evidence="4 5">Zhejiang</strain>
    </source>
</reference>
<evidence type="ECO:0008006" key="6">
    <source>
        <dbReference type="Google" id="ProtNLM"/>
    </source>
</evidence>
<dbReference type="Proteomes" id="UP000054047">
    <property type="component" value="Unassembled WGS sequence"/>
</dbReference>